<dbReference type="GO" id="GO:0009103">
    <property type="term" value="P:lipopolysaccharide biosynthetic process"/>
    <property type="evidence" value="ECO:0007669"/>
    <property type="project" value="UniProtKB-ARBA"/>
</dbReference>
<evidence type="ECO:0000256" key="5">
    <source>
        <dbReference type="ARBA" id="ARBA00022692"/>
    </source>
</evidence>
<dbReference type="GO" id="GO:0005886">
    <property type="term" value="C:plasma membrane"/>
    <property type="evidence" value="ECO:0007669"/>
    <property type="project" value="UniProtKB-SubCell"/>
</dbReference>
<dbReference type="Pfam" id="PF13231">
    <property type="entry name" value="PMT_2"/>
    <property type="match status" value="1"/>
</dbReference>
<keyword evidence="6 8" id="KW-1133">Transmembrane helix</keyword>
<evidence type="ECO:0000259" key="9">
    <source>
        <dbReference type="Pfam" id="PF13231"/>
    </source>
</evidence>
<feature type="transmembrane region" description="Helical" evidence="8">
    <location>
        <begin position="148"/>
        <end position="168"/>
    </location>
</feature>
<keyword evidence="11" id="KW-1185">Reference proteome</keyword>
<comment type="subcellular location">
    <subcellularLocation>
        <location evidence="1">Cell membrane</location>
        <topology evidence="1">Multi-pass membrane protein</topology>
    </subcellularLocation>
</comment>
<feature type="transmembrane region" description="Helical" evidence="8">
    <location>
        <begin position="235"/>
        <end position="258"/>
    </location>
</feature>
<feature type="transmembrane region" description="Helical" evidence="8">
    <location>
        <begin position="382"/>
        <end position="403"/>
    </location>
</feature>
<keyword evidence="7 8" id="KW-0472">Membrane</keyword>
<proteinExistence type="predicted"/>
<evidence type="ECO:0000256" key="8">
    <source>
        <dbReference type="SAM" id="Phobius"/>
    </source>
</evidence>
<evidence type="ECO:0000256" key="6">
    <source>
        <dbReference type="ARBA" id="ARBA00022989"/>
    </source>
</evidence>
<keyword evidence="5 8" id="KW-0812">Transmembrane</keyword>
<feature type="domain" description="Glycosyltransferase RgtA/B/C/D-like" evidence="9">
    <location>
        <begin position="80"/>
        <end position="212"/>
    </location>
</feature>
<feature type="transmembrane region" description="Helical" evidence="8">
    <location>
        <begin position="7"/>
        <end position="28"/>
    </location>
</feature>
<sequence length="465" mass="53381">MLKNSRSLKWLLAILVLGTGIRLAWIYYVNTQPISDFKHYHDLALSLLHNGTYTMPEGLDYIKESTPFIKQGVSYPSAFRPPGYPFFLVLVYSLDPSILAAKIANVLLSLVWIVCAYLLVRRYFNERTGLWAALLTAVFPPAVSYTSLLSTEILAVTLILVILCFFAYRTGGRWNPLLLGTFMGMLSLVKPQYAVFPALYACMLWWERRGQRLQQKRSAGAQGWTERRKGLWSRIFSISVPVIYAGVFMALVISPWTLRNYLVFHRFVPISTNGNFVLYINNNDLNKGMYMDPMKVPHSIFKTDRILDEKGEYNEVDAMQLARQEAVRWITTHPRDAFLLGLDRLAVSYFNVGREIEEWTMSNAEIRFDQVWVQPLMQGARAAAWVVVGGGLLYSLILLFLFLRRRPLNVLHKINLLFIVFSTLVIFATEGQARYVFVIDPFFLIGVSWMIERLTQAITHEGEEV</sequence>
<keyword evidence="3" id="KW-0328">Glycosyltransferase</keyword>
<evidence type="ECO:0000313" key="11">
    <source>
        <dbReference type="Proteomes" id="UP001057291"/>
    </source>
</evidence>
<keyword evidence="4" id="KW-0808">Transferase</keyword>
<comment type="caution">
    <text evidence="10">The sequence shown here is derived from an EMBL/GenBank/DDBJ whole genome shotgun (WGS) entry which is preliminary data.</text>
</comment>
<dbReference type="Proteomes" id="UP001057291">
    <property type="component" value="Unassembled WGS sequence"/>
</dbReference>
<evidence type="ECO:0000256" key="3">
    <source>
        <dbReference type="ARBA" id="ARBA00022676"/>
    </source>
</evidence>
<feature type="transmembrane region" description="Helical" evidence="8">
    <location>
        <begin position="410"/>
        <end position="429"/>
    </location>
</feature>
<dbReference type="AlphaFoldDB" id="A0AAV4LCV2"/>
<evidence type="ECO:0000256" key="4">
    <source>
        <dbReference type="ARBA" id="ARBA00022679"/>
    </source>
</evidence>
<accession>A0AAV4LCV2</accession>
<evidence type="ECO:0000313" key="10">
    <source>
        <dbReference type="EMBL" id="GIM45621.1"/>
    </source>
</evidence>
<reference evidence="10" key="1">
    <citation type="journal article" date="2023" name="Int. J. Syst. Evol. Microbiol.">
        <title>Collibacillus ludicampi gen. nov., sp. nov., a new soil bacterium of the family Alicyclobacillaceae.</title>
        <authorList>
            <person name="Jojima T."/>
            <person name="Ioku Y."/>
            <person name="Fukuta Y."/>
            <person name="Shirasaka N."/>
            <person name="Matsumura Y."/>
            <person name="Mori M."/>
        </authorList>
    </citation>
    <scope>NUCLEOTIDE SEQUENCE</scope>
    <source>
        <strain evidence="10">TP075</strain>
    </source>
</reference>
<feature type="transmembrane region" description="Helical" evidence="8">
    <location>
        <begin position="188"/>
        <end position="206"/>
    </location>
</feature>
<name>A0AAV4LCV2_9BACL</name>
<keyword evidence="2" id="KW-1003">Cell membrane</keyword>
<feature type="transmembrane region" description="Helical" evidence="8">
    <location>
        <begin position="98"/>
        <end position="120"/>
    </location>
</feature>
<evidence type="ECO:0000256" key="2">
    <source>
        <dbReference type="ARBA" id="ARBA00022475"/>
    </source>
</evidence>
<dbReference type="RefSeq" id="WP_282198807.1">
    <property type="nucleotide sequence ID" value="NZ_BOQE01000001.1"/>
</dbReference>
<dbReference type="PANTHER" id="PTHR33908:SF11">
    <property type="entry name" value="MEMBRANE PROTEIN"/>
    <property type="match status" value="1"/>
</dbReference>
<gene>
    <name evidence="10" type="ORF">DNHGIG_11700</name>
</gene>
<evidence type="ECO:0000256" key="7">
    <source>
        <dbReference type="ARBA" id="ARBA00023136"/>
    </source>
</evidence>
<organism evidence="10 11">
    <name type="scientific">Collibacillus ludicampi</name>
    <dbReference type="NCBI Taxonomy" id="2771369"/>
    <lineage>
        <taxon>Bacteria</taxon>
        <taxon>Bacillati</taxon>
        <taxon>Bacillota</taxon>
        <taxon>Bacilli</taxon>
        <taxon>Bacillales</taxon>
        <taxon>Alicyclobacillaceae</taxon>
        <taxon>Collibacillus</taxon>
    </lineage>
</organism>
<dbReference type="PANTHER" id="PTHR33908">
    <property type="entry name" value="MANNOSYLTRANSFERASE YKCB-RELATED"/>
    <property type="match status" value="1"/>
</dbReference>
<protein>
    <submittedName>
        <fullName evidence="10">Membrane protein</fullName>
    </submittedName>
</protein>
<evidence type="ECO:0000256" key="1">
    <source>
        <dbReference type="ARBA" id="ARBA00004651"/>
    </source>
</evidence>
<dbReference type="InterPro" id="IPR038731">
    <property type="entry name" value="RgtA/B/C-like"/>
</dbReference>
<dbReference type="EMBL" id="BOQE01000001">
    <property type="protein sequence ID" value="GIM45621.1"/>
    <property type="molecule type" value="Genomic_DNA"/>
</dbReference>
<dbReference type="GO" id="GO:0016763">
    <property type="term" value="F:pentosyltransferase activity"/>
    <property type="evidence" value="ECO:0007669"/>
    <property type="project" value="TreeGrafter"/>
</dbReference>
<dbReference type="InterPro" id="IPR050297">
    <property type="entry name" value="LipidA_mod_glycosyltrf_83"/>
</dbReference>